<dbReference type="Proteomes" id="UP000008694">
    <property type="component" value="Unassembled WGS sequence"/>
</dbReference>
<dbReference type="HOGENOM" id="CLU_2416280_0_0_1"/>
<protein>
    <submittedName>
        <fullName evidence="2">Predicted protein</fullName>
    </submittedName>
</protein>
<keyword evidence="1" id="KW-0472">Membrane</keyword>
<keyword evidence="1" id="KW-0812">Transmembrane</keyword>
<proteinExistence type="predicted"/>
<sequence length="92" mass="10453">MAFVSGEPSFHSEFCSAKFLACSAFKASLFGVSPASFGLFSEVGWLYLRCSRRHLIRRVRSALVSGLWFKSKVIISRDMCIFKIFVPWFGFV</sequence>
<dbReference type="Gramene" id="scaffold_304067.1">
    <property type="protein sequence ID" value="scaffold_304067.1"/>
    <property type="gene ID" value="scaffold_304067.1"/>
</dbReference>
<gene>
    <name evidence="2" type="ORF">ARALYDRAFT_900097</name>
</gene>
<keyword evidence="3" id="KW-1185">Reference proteome</keyword>
<evidence type="ECO:0000256" key="1">
    <source>
        <dbReference type="SAM" id="Phobius"/>
    </source>
</evidence>
<accession>D7L9F3</accession>
<evidence type="ECO:0000313" key="2">
    <source>
        <dbReference type="EMBL" id="EFH62377.1"/>
    </source>
</evidence>
<feature type="transmembrane region" description="Helical" evidence="1">
    <location>
        <begin position="27"/>
        <end position="48"/>
    </location>
</feature>
<dbReference type="AlphaFoldDB" id="D7L9F3"/>
<reference evidence="3" key="1">
    <citation type="journal article" date="2011" name="Nat. Genet.">
        <title>The Arabidopsis lyrata genome sequence and the basis of rapid genome size change.</title>
        <authorList>
            <person name="Hu T.T."/>
            <person name="Pattyn P."/>
            <person name="Bakker E.G."/>
            <person name="Cao J."/>
            <person name="Cheng J.-F."/>
            <person name="Clark R.M."/>
            <person name="Fahlgren N."/>
            <person name="Fawcett J.A."/>
            <person name="Grimwood J."/>
            <person name="Gundlach H."/>
            <person name="Haberer G."/>
            <person name="Hollister J.D."/>
            <person name="Ossowski S."/>
            <person name="Ottilar R.P."/>
            <person name="Salamov A.A."/>
            <person name="Schneeberger K."/>
            <person name="Spannagl M."/>
            <person name="Wang X."/>
            <person name="Yang L."/>
            <person name="Nasrallah M.E."/>
            <person name="Bergelson J."/>
            <person name="Carrington J.C."/>
            <person name="Gaut B.S."/>
            <person name="Schmutz J."/>
            <person name="Mayer K.F.X."/>
            <person name="Van de Peer Y."/>
            <person name="Grigoriev I.V."/>
            <person name="Nordborg M."/>
            <person name="Weigel D."/>
            <person name="Guo Y.-L."/>
        </authorList>
    </citation>
    <scope>NUCLEOTIDE SEQUENCE [LARGE SCALE GENOMIC DNA]</scope>
    <source>
        <strain evidence="3">cv. MN47</strain>
    </source>
</reference>
<keyword evidence="1" id="KW-1133">Transmembrane helix</keyword>
<organism evidence="3">
    <name type="scientific">Arabidopsis lyrata subsp. lyrata</name>
    <name type="common">Lyre-leaved rock-cress</name>
    <dbReference type="NCBI Taxonomy" id="81972"/>
    <lineage>
        <taxon>Eukaryota</taxon>
        <taxon>Viridiplantae</taxon>
        <taxon>Streptophyta</taxon>
        <taxon>Embryophyta</taxon>
        <taxon>Tracheophyta</taxon>
        <taxon>Spermatophyta</taxon>
        <taxon>Magnoliopsida</taxon>
        <taxon>eudicotyledons</taxon>
        <taxon>Gunneridae</taxon>
        <taxon>Pentapetalae</taxon>
        <taxon>rosids</taxon>
        <taxon>malvids</taxon>
        <taxon>Brassicales</taxon>
        <taxon>Brassicaceae</taxon>
        <taxon>Camelineae</taxon>
        <taxon>Arabidopsis</taxon>
    </lineage>
</organism>
<dbReference type="EMBL" id="GL348715">
    <property type="protein sequence ID" value="EFH62377.1"/>
    <property type="molecule type" value="Genomic_DNA"/>
</dbReference>
<evidence type="ECO:0000313" key="3">
    <source>
        <dbReference type="Proteomes" id="UP000008694"/>
    </source>
</evidence>
<name>D7L9F3_ARALL</name>